<dbReference type="SUPFAM" id="SSF143113">
    <property type="entry name" value="NAP-like"/>
    <property type="match status" value="1"/>
</dbReference>
<feature type="region of interest" description="Disordered" evidence="3">
    <location>
        <begin position="183"/>
        <end position="208"/>
    </location>
</feature>
<name>A0A813L9T9_POLGL</name>
<protein>
    <recommendedName>
        <fullName evidence="6">Nucleosome assembly protein</fullName>
    </recommendedName>
</protein>
<dbReference type="GO" id="GO:0005634">
    <property type="term" value="C:nucleus"/>
    <property type="evidence" value="ECO:0007669"/>
    <property type="project" value="InterPro"/>
</dbReference>
<evidence type="ECO:0008006" key="6">
    <source>
        <dbReference type="Google" id="ProtNLM"/>
    </source>
</evidence>
<organism evidence="4 5">
    <name type="scientific">Polarella glacialis</name>
    <name type="common">Dinoflagellate</name>
    <dbReference type="NCBI Taxonomy" id="89957"/>
    <lineage>
        <taxon>Eukaryota</taxon>
        <taxon>Sar</taxon>
        <taxon>Alveolata</taxon>
        <taxon>Dinophyceae</taxon>
        <taxon>Suessiales</taxon>
        <taxon>Suessiaceae</taxon>
        <taxon>Polarella</taxon>
    </lineage>
</organism>
<dbReference type="Proteomes" id="UP000626109">
    <property type="component" value="Unassembled WGS sequence"/>
</dbReference>
<dbReference type="GO" id="GO:0006334">
    <property type="term" value="P:nucleosome assembly"/>
    <property type="evidence" value="ECO:0007669"/>
    <property type="project" value="InterPro"/>
</dbReference>
<dbReference type="AlphaFoldDB" id="A0A813L9T9"/>
<evidence type="ECO:0000313" key="5">
    <source>
        <dbReference type="Proteomes" id="UP000626109"/>
    </source>
</evidence>
<dbReference type="PANTHER" id="PTHR11875">
    <property type="entry name" value="TESTIS-SPECIFIC Y-ENCODED PROTEIN"/>
    <property type="match status" value="1"/>
</dbReference>
<gene>
    <name evidence="4" type="ORF">PGLA2088_LOCUS42607</name>
</gene>
<dbReference type="InterPro" id="IPR002164">
    <property type="entry name" value="NAP_family"/>
</dbReference>
<dbReference type="EMBL" id="CAJNNW010034399">
    <property type="protein sequence ID" value="CAE8722558.1"/>
    <property type="molecule type" value="Genomic_DNA"/>
</dbReference>
<dbReference type="Pfam" id="PF00956">
    <property type="entry name" value="NAP"/>
    <property type="match status" value="1"/>
</dbReference>
<evidence type="ECO:0000256" key="3">
    <source>
        <dbReference type="SAM" id="MobiDB-lite"/>
    </source>
</evidence>
<reference evidence="4" key="1">
    <citation type="submission" date="2021-02" db="EMBL/GenBank/DDBJ databases">
        <authorList>
            <person name="Dougan E. K."/>
            <person name="Rhodes N."/>
            <person name="Thang M."/>
            <person name="Chan C."/>
        </authorList>
    </citation>
    <scope>NUCLEOTIDE SEQUENCE</scope>
</reference>
<accession>A0A813L9T9</accession>
<dbReference type="InterPro" id="IPR037231">
    <property type="entry name" value="NAP-like_sf"/>
</dbReference>
<feature type="compositionally biased region" description="Basic and acidic residues" evidence="3">
    <location>
        <begin position="196"/>
        <end position="206"/>
    </location>
</feature>
<evidence type="ECO:0000256" key="1">
    <source>
        <dbReference type="ARBA" id="ARBA00009947"/>
    </source>
</evidence>
<feature type="compositionally biased region" description="Acidic residues" evidence="3">
    <location>
        <begin position="282"/>
        <end position="304"/>
    </location>
</feature>
<evidence type="ECO:0000256" key="2">
    <source>
        <dbReference type="RuleBase" id="RU003876"/>
    </source>
</evidence>
<dbReference type="Gene3D" id="3.30.1120.90">
    <property type="entry name" value="Nucleosome assembly protein"/>
    <property type="match status" value="1"/>
</dbReference>
<comment type="caution">
    <text evidence="4">The sequence shown here is derived from an EMBL/GenBank/DDBJ whole genome shotgun (WGS) entry which is preliminary data.</text>
</comment>
<proteinExistence type="inferred from homology"/>
<evidence type="ECO:0000313" key="4">
    <source>
        <dbReference type="EMBL" id="CAE8722558.1"/>
    </source>
</evidence>
<sequence>MAPIDDSEKEQTEVIDSPIVVQLKKLDDDYLELHRAYEKEEQELRRQFSNRQKPLLEQRTKDLLVSEGSEDPATGTPALKGFWLKALSNHPQFDGEIEEWDEPVLEYLRDIMTVDLDPNDSTKGYRLKFLFAENPYFTNAILSKEYHSAESSPYTGEVNVSEINGCTINWKDGKDVTTALVKKQKETKKGKNNKSVKQESKEEQEPRTSFLRSFFRSLKEGSGLPESIHQDELERIQGEAEEGMDEEEMVEAIMSNDYDMGCAIRFNIIPFAVRWYTGEASPEGDEDDEEEEEEEEEEDDMDEE</sequence>
<comment type="similarity">
    <text evidence="1 2">Belongs to the nucleosome assembly protein (NAP) family.</text>
</comment>
<feature type="region of interest" description="Disordered" evidence="3">
    <location>
        <begin position="277"/>
        <end position="304"/>
    </location>
</feature>